<dbReference type="eggNOG" id="KOG0017">
    <property type="taxonomic scope" value="Eukaryota"/>
</dbReference>
<proteinExistence type="predicted"/>
<evidence type="ECO:0000313" key="2">
    <source>
        <dbReference type="Proteomes" id="UP000189701"/>
    </source>
</evidence>
<sequence>MVTVRTVIILAASKGWKLFQMDVNNAFLQGDLYEEVYMTLPQGFHRQGESQYVRLKGDGVLTDIGGYQKLIGKLIHSTITKPDICFAVQKSKKQQTVSRSYAEAEYRSMAAVSAELVWLVGLLKEFGVSLQMPVKVFCDGKAVL</sequence>
<dbReference type="CDD" id="cd09272">
    <property type="entry name" value="RNase_HI_RT_Ty1"/>
    <property type="match status" value="1"/>
</dbReference>
<dbReference type="OrthoDB" id="1731766at2759"/>
<dbReference type="STRING" id="4096.A0A1U7WDW3"/>
<dbReference type="Pfam" id="PF07727">
    <property type="entry name" value="RVT_2"/>
    <property type="match status" value="1"/>
</dbReference>
<gene>
    <name evidence="3" type="primary">LOC104223164</name>
</gene>
<organism evidence="2 3">
    <name type="scientific">Nicotiana sylvestris</name>
    <name type="common">Wood tobacco</name>
    <name type="synonym">South American tobacco</name>
    <dbReference type="NCBI Taxonomy" id="4096"/>
    <lineage>
        <taxon>Eukaryota</taxon>
        <taxon>Viridiplantae</taxon>
        <taxon>Streptophyta</taxon>
        <taxon>Embryophyta</taxon>
        <taxon>Tracheophyta</taxon>
        <taxon>Spermatophyta</taxon>
        <taxon>Magnoliopsida</taxon>
        <taxon>eudicotyledons</taxon>
        <taxon>Gunneridae</taxon>
        <taxon>Pentapetalae</taxon>
        <taxon>asterids</taxon>
        <taxon>lamiids</taxon>
        <taxon>Solanales</taxon>
        <taxon>Solanaceae</taxon>
        <taxon>Nicotianoideae</taxon>
        <taxon>Nicotianeae</taxon>
        <taxon>Nicotiana</taxon>
    </lineage>
</organism>
<dbReference type="PANTHER" id="PTHR11439">
    <property type="entry name" value="GAG-POL-RELATED RETROTRANSPOSON"/>
    <property type="match status" value="1"/>
</dbReference>
<accession>A0A1U7WDW3</accession>
<reference evidence="2" key="1">
    <citation type="journal article" date="2013" name="Genome Biol.">
        <title>Reference genomes and transcriptomes of Nicotiana sylvestris and Nicotiana tomentosiformis.</title>
        <authorList>
            <person name="Sierro N."/>
            <person name="Battey J.N."/>
            <person name="Ouadi S."/>
            <person name="Bovet L."/>
            <person name="Goepfert S."/>
            <person name="Bakaher N."/>
            <person name="Peitsch M.C."/>
            <person name="Ivanov N.V."/>
        </authorList>
    </citation>
    <scope>NUCLEOTIDE SEQUENCE [LARGE SCALE GENOMIC DNA]</scope>
</reference>
<dbReference type="Proteomes" id="UP000189701">
    <property type="component" value="Unplaced"/>
</dbReference>
<evidence type="ECO:0000313" key="3">
    <source>
        <dbReference type="RefSeq" id="XP_009772839.1"/>
    </source>
</evidence>
<dbReference type="InterPro" id="IPR013103">
    <property type="entry name" value="RVT_2"/>
</dbReference>
<reference evidence="3" key="2">
    <citation type="submission" date="2025-08" db="UniProtKB">
        <authorList>
            <consortium name="RefSeq"/>
        </authorList>
    </citation>
    <scope>IDENTIFICATION</scope>
    <source>
        <tissue evidence="3">Leaf</tissue>
    </source>
</reference>
<evidence type="ECO:0000259" key="1">
    <source>
        <dbReference type="Pfam" id="PF07727"/>
    </source>
</evidence>
<name>A0A1U7WDW3_NICSY</name>
<keyword evidence="2" id="KW-1185">Reference proteome</keyword>
<dbReference type="AlphaFoldDB" id="A0A1U7WDW3"/>
<dbReference type="PANTHER" id="PTHR11439:SF466">
    <property type="entry name" value="CCHC-TYPE DOMAIN-CONTAINING PROTEIN"/>
    <property type="match status" value="1"/>
</dbReference>
<feature type="domain" description="Reverse transcriptase Ty1/copia-type" evidence="1">
    <location>
        <begin position="3"/>
        <end position="53"/>
    </location>
</feature>
<protein>
    <submittedName>
        <fullName evidence="3">Uncharacterized protein LOC104223164</fullName>
    </submittedName>
</protein>
<dbReference type="RefSeq" id="XP_009772839.1">
    <property type="nucleotide sequence ID" value="XM_009774537.1"/>
</dbReference>